<dbReference type="Proteomes" id="UP001296104">
    <property type="component" value="Unassembled WGS sequence"/>
</dbReference>
<dbReference type="EMBL" id="CAVMBE010000017">
    <property type="protein sequence ID" value="CAK3967124.1"/>
    <property type="molecule type" value="Genomic_DNA"/>
</dbReference>
<accession>A0AAI9E831</accession>
<evidence type="ECO:0000313" key="3">
    <source>
        <dbReference type="Proteomes" id="UP001296104"/>
    </source>
</evidence>
<feature type="region of interest" description="Disordered" evidence="1">
    <location>
        <begin position="228"/>
        <end position="314"/>
    </location>
</feature>
<sequence length="388" mass="43377">MVPAEVSSSVLSIVASFTGGLDKNASADDEETRLARSLRQGPEDIGREYQRSVQAAGQDFAYGDAIAQTSLAEILLKLNTGLVSIINSFLAKDEKDASLHYQSLVSLSERSRIDTCRTLRELLRRMLQLRLPKHIGERQQALSHRPSNDASQLGKKLRTPVASPRRSPKVRGPTLARVVIADSSRPSQVAMVRPGQRKKKSQSSFVGSSNADSNVSLALPKSLISQSVDRLPQLRARPSRPDCHRAQTLPAQEHKPRRKQSAMDFRASQHPSQRQDALRTNQSASGLNKRPNVDHGSLPPMPNTAPLPTMEPHRRKPTPTYYSIESNSTKLGEIPLHKWAEPYDFDAMSRMNLEAEQNGWPLNDLDKPRGRRKRGLGIFRLFRRNRDE</sequence>
<evidence type="ECO:0000256" key="1">
    <source>
        <dbReference type="SAM" id="MobiDB-lite"/>
    </source>
</evidence>
<comment type="caution">
    <text evidence="2">The sequence shown here is derived from an EMBL/GenBank/DDBJ whole genome shotgun (WGS) entry which is preliminary data.</text>
</comment>
<name>A0AAI9E831_9PEZI</name>
<protein>
    <submittedName>
        <fullName evidence="2">Uncharacterized protein</fullName>
    </submittedName>
</protein>
<dbReference type="AlphaFoldDB" id="A0AAI9E831"/>
<organism evidence="2 3">
    <name type="scientific">Lecanosticta acicola</name>
    <dbReference type="NCBI Taxonomy" id="111012"/>
    <lineage>
        <taxon>Eukaryota</taxon>
        <taxon>Fungi</taxon>
        <taxon>Dikarya</taxon>
        <taxon>Ascomycota</taxon>
        <taxon>Pezizomycotina</taxon>
        <taxon>Dothideomycetes</taxon>
        <taxon>Dothideomycetidae</taxon>
        <taxon>Mycosphaerellales</taxon>
        <taxon>Mycosphaerellaceae</taxon>
        <taxon>Lecanosticta</taxon>
    </lineage>
</organism>
<reference evidence="2" key="1">
    <citation type="submission" date="2023-11" db="EMBL/GenBank/DDBJ databases">
        <authorList>
            <person name="Alioto T."/>
            <person name="Alioto T."/>
            <person name="Gomez Garrido J."/>
        </authorList>
    </citation>
    <scope>NUCLEOTIDE SEQUENCE</scope>
</reference>
<keyword evidence="3" id="KW-1185">Reference proteome</keyword>
<proteinExistence type="predicted"/>
<feature type="region of interest" description="Disordered" evidence="1">
    <location>
        <begin position="137"/>
        <end position="213"/>
    </location>
</feature>
<gene>
    <name evidence="2" type="ORF">LECACI_7A003529</name>
</gene>
<feature type="compositionally biased region" description="Polar residues" evidence="1">
    <location>
        <begin position="202"/>
        <end position="213"/>
    </location>
</feature>
<evidence type="ECO:0000313" key="2">
    <source>
        <dbReference type="EMBL" id="CAK3967124.1"/>
    </source>
</evidence>
<feature type="compositionally biased region" description="Polar residues" evidence="1">
    <location>
        <begin position="269"/>
        <end position="286"/>
    </location>
</feature>